<dbReference type="Gene3D" id="3.40.50.1000">
    <property type="entry name" value="HAD superfamily/HAD-like"/>
    <property type="match status" value="1"/>
</dbReference>
<evidence type="ECO:0000256" key="1">
    <source>
        <dbReference type="SAM" id="MobiDB-lite"/>
    </source>
</evidence>
<feature type="region of interest" description="Disordered" evidence="1">
    <location>
        <begin position="1"/>
        <end position="29"/>
    </location>
</feature>
<dbReference type="RefSeq" id="XP_067717506.1">
    <property type="nucleotide sequence ID" value="XM_067861405.1"/>
</dbReference>
<dbReference type="SUPFAM" id="SSF56784">
    <property type="entry name" value="HAD-like"/>
    <property type="match status" value="1"/>
</dbReference>
<reference evidence="2 3" key="1">
    <citation type="submission" date="2021-06" db="EMBL/GenBank/DDBJ databases">
        <title>Genome sequence of Babesia caballi.</title>
        <authorList>
            <person name="Yamagishi J."/>
            <person name="Kidaka T."/>
            <person name="Ochi A."/>
        </authorList>
    </citation>
    <scope>NUCLEOTIDE SEQUENCE [LARGE SCALE GENOMIC DNA]</scope>
    <source>
        <strain evidence="2">USDA-D6B2</strain>
    </source>
</reference>
<dbReference type="Pfam" id="PF08282">
    <property type="entry name" value="Hydrolase_3"/>
    <property type="match status" value="1"/>
</dbReference>
<dbReference type="PANTHER" id="PTHR10000:SF8">
    <property type="entry name" value="HAD SUPERFAMILY HYDROLASE-LIKE, TYPE 3"/>
    <property type="match status" value="1"/>
</dbReference>
<dbReference type="Proteomes" id="UP001497744">
    <property type="component" value="Unassembled WGS sequence"/>
</dbReference>
<comment type="caution">
    <text evidence="2">The sequence shown here is derived from an EMBL/GenBank/DDBJ whole genome shotgun (WGS) entry which is preliminary data.</text>
</comment>
<dbReference type="GeneID" id="94196918"/>
<dbReference type="GO" id="GO:0016791">
    <property type="term" value="F:phosphatase activity"/>
    <property type="evidence" value="ECO:0007669"/>
    <property type="project" value="TreeGrafter"/>
</dbReference>
<keyword evidence="2" id="KW-0378">Hydrolase</keyword>
<proteinExistence type="predicted"/>
<dbReference type="Gene3D" id="3.30.1240.10">
    <property type="match status" value="1"/>
</dbReference>
<dbReference type="AlphaFoldDB" id="A0AAV4LYX9"/>
<accession>A0AAV4LYX9</accession>
<dbReference type="InterPro" id="IPR023214">
    <property type="entry name" value="HAD_sf"/>
</dbReference>
<dbReference type="GO" id="GO:0000287">
    <property type="term" value="F:magnesium ion binding"/>
    <property type="evidence" value="ECO:0007669"/>
    <property type="project" value="TreeGrafter"/>
</dbReference>
<keyword evidence="3" id="KW-1185">Reference proteome</keyword>
<evidence type="ECO:0000313" key="2">
    <source>
        <dbReference type="EMBL" id="GIX65437.1"/>
    </source>
</evidence>
<evidence type="ECO:0000313" key="3">
    <source>
        <dbReference type="Proteomes" id="UP001497744"/>
    </source>
</evidence>
<protein>
    <submittedName>
        <fullName evidence="2">HAD superfamily hydrolase, putative</fullName>
    </submittedName>
</protein>
<organism evidence="2 3">
    <name type="scientific">Babesia caballi</name>
    <dbReference type="NCBI Taxonomy" id="5871"/>
    <lineage>
        <taxon>Eukaryota</taxon>
        <taxon>Sar</taxon>
        <taxon>Alveolata</taxon>
        <taxon>Apicomplexa</taxon>
        <taxon>Aconoidasida</taxon>
        <taxon>Piroplasmida</taxon>
        <taxon>Babesiidae</taxon>
        <taxon>Babesia</taxon>
    </lineage>
</organism>
<gene>
    <name evidence="2" type="ORF">BcabD6B2_48720</name>
</gene>
<name>A0AAV4LYX9_BABCB</name>
<dbReference type="GO" id="GO:0005829">
    <property type="term" value="C:cytosol"/>
    <property type="evidence" value="ECO:0007669"/>
    <property type="project" value="TreeGrafter"/>
</dbReference>
<dbReference type="EMBL" id="BPLF01000004">
    <property type="protein sequence ID" value="GIX65437.1"/>
    <property type="molecule type" value="Genomic_DNA"/>
</dbReference>
<dbReference type="PANTHER" id="PTHR10000">
    <property type="entry name" value="PHOSPHOSERINE PHOSPHATASE"/>
    <property type="match status" value="1"/>
</dbReference>
<dbReference type="InterPro" id="IPR036412">
    <property type="entry name" value="HAD-like_sf"/>
</dbReference>
<sequence>MATSERAEAPTSDSRQAVKPECRPPSPPPRFFGIDVDGTFHTLHEAAFLKNRKALRKLIEAAYRPFFCTGRRGWRRSDGRAGRPISAVQRIIGDLCEDGVYRGFPGIYQNGATVYNERGELISKVLFKKELVREICEVVERHKLGAHVVFESPEEYYVLAHDESTLEQLSSNMPFQNPINTGTNLGKAEVDPTPTVATTVEEICSADIAHILCFQFYKIEAHLKCERGVDYVAKDGPLELTDLNPPGVNKEAGLRVLMAEYGVDVAECCYIGDGSNDMEAMKAVDLSFAVGNAPESVKACAKYVVEETNDKSAFAKVVSLVYGIEVD</sequence>